<evidence type="ECO:0000313" key="7">
    <source>
        <dbReference type="EMBL" id="TET94205.1"/>
    </source>
</evidence>
<protein>
    <submittedName>
        <fullName evidence="7">Energy transducer TonB</fullName>
    </submittedName>
</protein>
<dbReference type="PROSITE" id="PS52015">
    <property type="entry name" value="TONB_CTD"/>
    <property type="match status" value="1"/>
</dbReference>
<evidence type="ECO:0000313" key="8">
    <source>
        <dbReference type="Proteomes" id="UP000316925"/>
    </source>
</evidence>
<evidence type="ECO:0000256" key="4">
    <source>
        <dbReference type="ARBA" id="ARBA00023136"/>
    </source>
</evidence>
<feature type="domain" description="TonB C-terminal" evidence="6">
    <location>
        <begin position="150"/>
        <end position="239"/>
    </location>
</feature>
<accession>A0A523YRT3</accession>
<dbReference type="GO" id="GO:0055085">
    <property type="term" value="P:transmembrane transport"/>
    <property type="evidence" value="ECO:0007669"/>
    <property type="project" value="InterPro"/>
</dbReference>
<dbReference type="AlphaFoldDB" id="A0A523YRT3"/>
<name>A0A523YRT3_UNCAE</name>
<organism evidence="7 8">
    <name type="scientific">Aerophobetes bacterium</name>
    <dbReference type="NCBI Taxonomy" id="2030807"/>
    <lineage>
        <taxon>Bacteria</taxon>
        <taxon>Candidatus Aerophobota</taxon>
    </lineage>
</organism>
<feature type="region of interest" description="Disordered" evidence="5">
    <location>
        <begin position="136"/>
        <end position="156"/>
    </location>
</feature>
<dbReference type="GO" id="GO:0016020">
    <property type="term" value="C:membrane"/>
    <property type="evidence" value="ECO:0007669"/>
    <property type="project" value="UniProtKB-SubCell"/>
</dbReference>
<evidence type="ECO:0000256" key="3">
    <source>
        <dbReference type="ARBA" id="ARBA00022989"/>
    </source>
</evidence>
<evidence type="ECO:0000256" key="5">
    <source>
        <dbReference type="SAM" id="MobiDB-lite"/>
    </source>
</evidence>
<proteinExistence type="predicted"/>
<dbReference type="NCBIfam" id="TIGR01352">
    <property type="entry name" value="tonB_Cterm"/>
    <property type="match status" value="1"/>
</dbReference>
<dbReference type="EMBL" id="SOIJ01000025">
    <property type="protein sequence ID" value="TET94205.1"/>
    <property type="molecule type" value="Genomic_DNA"/>
</dbReference>
<evidence type="ECO:0000256" key="2">
    <source>
        <dbReference type="ARBA" id="ARBA00022692"/>
    </source>
</evidence>
<gene>
    <name evidence="7" type="ORF">E3J33_00545</name>
</gene>
<keyword evidence="4" id="KW-0472">Membrane</keyword>
<reference evidence="7 8" key="1">
    <citation type="submission" date="2019-03" db="EMBL/GenBank/DDBJ databases">
        <title>Metabolic potential of uncultured bacteria and archaea associated with petroleum seepage in deep-sea sediments.</title>
        <authorList>
            <person name="Dong X."/>
            <person name="Hubert C."/>
        </authorList>
    </citation>
    <scope>NUCLEOTIDE SEQUENCE [LARGE SCALE GENOMIC DNA]</scope>
    <source>
        <strain evidence="7">E29_bin28</strain>
    </source>
</reference>
<evidence type="ECO:0000259" key="6">
    <source>
        <dbReference type="PROSITE" id="PS52015"/>
    </source>
</evidence>
<sequence length="239" mass="25242">TVGEKATGQIEKGGKPPGGKVDAAPPKETRLAAKVSPVKISAQPGPKLPTLPPQVRTESEIKVPLIGRSDEPTMGTGISEYAVQGERAIIPGERSLPGGGKGVSGEGILPQGTGLPSKVPSSIGGGGISYQVGEGQGVGEGPGRGIKGPLGEGGRKIERQVEPPYPEWAQRQGITGVVEVKCWVLLSGEVRNVEISQSSGWPRLDEHASQSLMMWKFEPIKEKTIQWGIVPFRFEFPEE</sequence>
<dbReference type="SUPFAM" id="SSF74653">
    <property type="entry name" value="TolA/TonB C-terminal domain"/>
    <property type="match status" value="1"/>
</dbReference>
<dbReference type="InterPro" id="IPR037682">
    <property type="entry name" value="TonB_C"/>
</dbReference>
<feature type="non-terminal residue" evidence="7">
    <location>
        <position position="1"/>
    </location>
</feature>
<dbReference type="Gene3D" id="3.30.1150.10">
    <property type="match status" value="1"/>
</dbReference>
<dbReference type="Proteomes" id="UP000316925">
    <property type="component" value="Unassembled WGS sequence"/>
</dbReference>
<dbReference type="Pfam" id="PF03544">
    <property type="entry name" value="TonB_C"/>
    <property type="match status" value="1"/>
</dbReference>
<keyword evidence="3" id="KW-1133">Transmembrane helix</keyword>
<feature type="region of interest" description="Disordered" evidence="5">
    <location>
        <begin position="1"/>
        <end position="56"/>
    </location>
</feature>
<comment type="caution">
    <text evidence="7">The sequence shown here is derived from an EMBL/GenBank/DDBJ whole genome shotgun (WGS) entry which is preliminary data.</text>
</comment>
<dbReference type="InterPro" id="IPR006260">
    <property type="entry name" value="TonB/TolA_C"/>
</dbReference>
<keyword evidence="2" id="KW-0812">Transmembrane</keyword>
<comment type="subcellular location">
    <subcellularLocation>
        <location evidence="1">Membrane</location>
        <topology evidence="1">Single-pass membrane protein</topology>
    </subcellularLocation>
</comment>
<feature type="compositionally biased region" description="Gly residues" evidence="5">
    <location>
        <begin position="136"/>
        <end position="152"/>
    </location>
</feature>
<evidence type="ECO:0000256" key="1">
    <source>
        <dbReference type="ARBA" id="ARBA00004167"/>
    </source>
</evidence>